<name>A0A3B0XTC0_9ZZZZ</name>
<accession>A0A3B0XTC0</accession>
<dbReference type="AlphaFoldDB" id="A0A3B0XTC0"/>
<evidence type="ECO:0000313" key="1">
    <source>
        <dbReference type="EMBL" id="VAW59586.1"/>
    </source>
</evidence>
<dbReference type="EMBL" id="UOFH01000091">
    <property type="protein sequence ID" value="VAW59586.1"/>
    <property type="molecule type" value="Genomic_DNA"/>
</dbReference>
<sequence>MSCANIYCKNDAESSQGSSIVNCEGDLVCSASCKRVYEVHRAMLKKADAISEVRRVMMNGKKRGKKHIESVVGCDIQQSIKDSRDIFIAHAMTVLKKFPHDQDAVMALKSYDRYKAKKNAST</sequence>
<protein>
    <submittedName>
        <fullName evidence="1">Uncharacterized protein</fullName>
    </submittedName>
</protein>
<reference evidence="1" key="1">
    <citation type="submission" date="2018-06" db="EMBL/GenBank/DDBJ databases">
        <authorList>
            <person name="Zhirakovskaya E."/>
        </authorList>
    </citation>
    <scope>NUCLEOTIDE SEQUENCE</scope>
</reference>
<organism evidence="1">
    <name type="scientific">hydrothermal vent metagenome</name>
    <dbReference type="NCBI Taxonomy" id="652676"/>
    <lineage>
        <taxon>unclassified sequences</taxon>
        <taxon>metagenomes</taxon>
        <taxon>ecological metagenomes</taxon>
    </lineage>
</organism>
<proteinExistence type="predicted"/>
<gene>
    <name evidence="1" type="ORF">MNBD_GAMMA08-6</name>
</gene>